<keyword evidence="3" id="KW-1185">Reference proteome</keyword>
<dbReference type="AlphaFoldDB" id="A0A8K0NP08"/>
<dbReference type="Proteomes" id="UP000812966">
    <property type="component" value="Unassembled WGS sequence"/>
</dbReference>
<dbReference type="EMBL" id="JABELV010000134">
    <property type="protein sequence ID" value="KAG7529843.1"/>
    <property type="molecule type" value="Genomic_DNA"/>
</dbReference>
<accession>A0A8K0NP08</accession>
<gene>
    <name evidence="2" type="ORF">FFLO_05383</name>
</gene>
<feature type="region of interest" description="Disordered" evidence="1">
    <location>
        <begin position="211"/>
        <end position="245"/>
    </location>
</feature>
<protein>
    <submittedName>
        <fullName evidence="2">Uncharacterized protein</fullName>
    </submittedName>
</protein>
<evidence type="ECO:0000256" key="1">
    <source>
        <dbReference type="SAM" id="MobiDB-lite"/>
    </source>
</evidence>
<comment type="caution">
    <text evidence="2">The sequence shown here is derived from an EMBL/GenBank/DDBJ whole genome shotgun (WGS) entry which is preliminary data.</text>
</comment>
<proteinExistence type="predicted"/>
<organism evidence="2 3">
    <name type="scientific">Filobasidium floriforme</name>
    <dbReference type="NCBI Taxonomy" id="5210"/>
    <lineage>
        <taxon>Eukaryota</taxon>
        <taxon>Fungi</taxon>
        <taxon>Dikarya</taxon>
        <taxon>Basidiomycota</taxon>
        <taxon>Agaricomycotina</taxon>
        <taxon>Tremellomycetes</taxon>
        <taxon>Filobasidiales</taxon>
        <taxon>Filobasidiaceae</taxon>
        <taxon>Filobasidium</taxon>
    </lineage>
</organism>
<reference evidence="2" key="1">
    <citation type="submission" date="2020-04" db="EMBL/GenBank/DDBJ databases">
        <title>Analysis of mating type loci in Filobasidium floriforme.</title>
        <authorList>
            <person name="Nowrousian M."/>
        </authorList>
    </citation>
    <scope>NUCLEOTIDE SEQUENCE</scope>
    <source>
        <strain evidence="2">CBS 6242</strain>
    </source>
</reference>
<evidence type="ECO:0000313" key="3">
    <source>
        <dbReference type="Proteomes" id="UP000812966"/>
    </source>
</evidence>
<sequence length="302" mass="33508">MSSAEESDVKIAWVILGHRLVHDVHSLERFLERTRGMYDSDHLIWAREHGTTTVQEDTARDLKETILGCLHGGWHKRECLQTSEVNLDPSERRKARLTLYHKVDSFLACVRYFAIQEATDSFPQAEASALSAVGVSVGEAYHSVSKAKLQSAARLLFSSKMNEKVHIALRSGAINETQALVPGSSRKENRFFCTIDFYFGDIAGVTSLRIRGKQSSHHSSPPTSRKTSRIVARSRAEGGTTSSSLPSAVQTFTASLSVSQQTVDTQKQTVDTQQQTATTQQQGFDHLYDSLNDFLRGNYQGA</sequence>
<evidence type="ECO:0000313" key="2">
    <source>
        <dbReference type="EMBL" id="KAG7529843.1"/>
    </source>
</evidence>
<name>A0A8K0NP08_9TREE</name>